<feature type="binding site" evidence="3">
    <location>
        <position position="28"/>
    </location>
    <ligand>
        <name>Zn(2+)</name>
        <dbReference type="ChEBI" id="CHEBI:29105"/>
    </ligand>
</feature>
<dbReference type="InterPro" id="IPR013088">
    <property type="entry name" value="Znf_NHR/GATA"/>
</dbReference>
<comment type="cofactor">
    <cofactor evidence="3">
        <name>Zn(2+)</name>
        <dbReference type="ChEBI" id="CHEBI:29105"/>
    </cofactor>
    <text evidence="3">Binds 1 zinc ion.</text>
</comment>
<name>A0A084IP40_SALHC</name>
<evidence type="ECO:0000313" key="6">
    <source>
        <dbReference type="Proteomes" id="UP000028302"/>
    </source>
</evidence>
<dbReference type="GO" id="GO:0008270">
    <property type="term" value="F:zinc ion binding"/>
    <property type="evidence" value="ECO:0007669"/>
    <property type="project" value="UniProtKB-UniRule"/>
</dbReference>
<comment type="similarity">
    <text evidence="3">Belongs to the DNA gyrase inhibitor YacG family.</text>
</comment>
<dbReference type="STRING" id="1304275.C41B8_04561"/>
<dbReference type="OrthoDB" id="9809663at2"/>
<dbReference type="AlphaFoldDB" id="A0A084IP40"/>
<dbReference type="RefSeq" id="WP_037334720.1">
    <property type="nucleotide sequence ID" value="NZ_APNK01000004.1"/>
</dbReference>
<dbReference type="PANTHER" id="PTHR36150">
    <property type="entry name" value="DNA GYRASE INHIBITOR YACG"/>
    <property type="match status" value="1"/>
</dbReference>
<keyword evidence="1 3" id="KW-0479">Metal-binding</keyword>
<protein>
    <recommendedName>
        <fullName evidence="3">DNA gyrase inhibitor YacG</fullName>
    </recommendedName>
</protein>
<dbReference type="PANTHER" id="PTHR36150:SF1">
    <property type="entry name" value="DNA GYRASE INHIBITOR YACG"/>
    <property type="match status" value="1"/>
</dbReference>
<dbReference type="Pfam" id="PF03884">
    <property type="entry name" value="YacG"/>
    <property type="match status" value="1"/>
</dbReference>
<dbReference type="GO" id="GO:0008657">
    <property type="term" value="F:DNA topoisomerase type II (double strand cut, ATP-hydrolyzing) inhibitor activity"/>
    <property type="evidence" value="ECO:0007669"/>
    <property type="project" value="UniProtKB-UniRule"/>
</dbReference>
<dbReference type="eggNOG" id="COG3024">
    <property type="taxonomic scope" value="Bacteria"/>
</dbReference>
<dbReference type="GO" id="GO:0006355">
    <property type="term" value="P:regulation of DNA-templated transcription"/>
    <property type="evidence" value="ECO:0007669"/>
    <property type="project" value="InterPro"/>
</dbReference>
<dbReference type="HAMAP" id="MF_00649">
    <property type="entry name" value="DNA_gyrase_inhibitor_YacG"/>
    <property type="match status" value="1"/>
</dbReference>
<evidence type="ECO:0000256" key="3">
    <source>
        <dbReference type="HAMAP-Rule" id="MF_00649"/>
    </source>
</evidence>
<comment type="subunit">
    <text evidence="3">Interacts with GyrB.</text>
</comment>
<dbReference type="SUPFAM" id="SSF57716">
    <property type="entry name" value="Glucocorticoid receptor-like (DNA-binding domain)"/>
    <property type="match status" value="1"/>
</dbReference>
<feature type="binding site" evidence="3">
    <location>
        <position position="32"/>
    </location>
    <ligand>
        <name>Zn(2+)</name>
        <dbReference type="ChEBI" id="CHEBI:29105"/>
    </ligand>
</feature>
<feature type="binding site" evidence="3">
    <location>
        <position position="12"/>
    </location>
    <ligand>
        <name>Zn(2+)</name>
        <dbReference type="ChEBI" id="CHEBI:29105"/>
    </ligand>
</feature>
<evidence type="ECO:0000256" key="4">
    <source>
        <dbReference type="SAM" id="MobiDB-lite"/>
    </source>
</evidence>
<sequence>MNSKQHVPCPQCGEPVDMTPNNAYRPFCSRRCKLIDLGDWLDESNRIPDPDGSADPTSMPPAGYGNDEPTH</sequence>
<feature type="binding site" evidence="3">
    <location>
        <position position="9"/>
    </location>
    <ligand>
        <name>Zn(2+)</name>
        <dbReference type="ChEBI" id="CHEBI:29105"/>
    </ligand>
</feature>
<dbReference type="Proteomes" id="UP000028302">
    <property type="component" value="Unassembled WGS sequence"/>
</dbReference>
<keyword evidence="6" id="KW-1185">Reference proteome</keyword>
<evidence type="ECO:0000256" key="1">
    <source>
        <dbReference type="ARBA" id="ARBA00022723"/>
    </source>
</evidence>
<comment type="caution">
    <text evidence="5">The sequence shown here is derived from an EMBL/GenBank/DDBJ whole genome shotgun (WGS) entry which is preliminary data.</text>
</comment>
<organism evidence="5 6">
    <name type="scientific">Salinisphaera hydrothermalis (strain C41B8)</name>
    <dbReference type="NCBI Taxonomy" id="1304275"/>
    <lineage>
        <taxon>Bacteria</taxon>
        <taxon>Pseudomonadati</taxon>
        <taxon>Pseudomonadota</taxon>
        <taxon>Gammaproteobacteria</taxon>
        <taxon>Salinisphaerales</taxon>
        <taxon>Salinisphaeraceae</taxon>
        <taxon>Salinisphaera</taxon>
    </lineage>
</organism>
<reference evidence="5 6" key="1">
    <citation type="submission" date="2013-03" db="EMBL/GenBank/DDBJ databases">
        <title>Salinisphaera hydrothermalis C41B8 Genome Sequencing.</title>
        <authorList>
            <person name="Li C."/>
            <person name="Lai Q."/>
            <person name="Shao Z."/>
        </authorList>
    </citation>
    <scope>NUCLEOTIDE SEQUENCE [LARGE SCALE GENOMIC DNA]</scope>
    <source>
        <strain evidence="5 6">C41B8</strain>
    </source>
</reference>
<dbReference type="EMBL" id="APNK01000004">
    <property type="protein sequence ID" value="KEZ78474.1"/>
    <property type="molecule type" value="Genomic_DNA"/>
</dbReference>
<evidence type="ECO:0000256" key="2">
    <source>
        <dbReference type="ARBA" id="ARBA00022833"/>
    </source>
</evidence>
<dbReference type="InterPro" id="IPR005584">
    <property type="entry name" value="DNA_gyrase_inhibitor_YacG"/>
</dbReference>
<proteinExistence type="inferred from homology"/>
<feature type="region of interest" description="Disordered" evidence="4">
    <location>
        <begin position="40"/>
        <end position="71"/>
    </location>
</feature>
<keyword evidence="2 3" id="KW-0862">Zinc</keyword>
<dbReference type="Gene3D" id="3.30.50.10">
    <property type="entry name" value="Erythroid Transcription Factor GATA-1, subunit A"/>
    <property type="match status" value="1"/>
</dbReference>
<evidence type="ECO:0000313" key="5">
    <source>
        <dbReference type="EMBL" id="KEZ78474.1"/>
    </source>
</evidence>
<comment type="function">
    <text evidence="3">Inhibits all the catalytic activities of DNA gyrase by preventing its interaction with DNA. Acts by binding directly to the C-terminal domain of GyrB, which probably disrupts DNA binding by the gyrase.</text>
</comment>
<accession>A0A084IP40</accession>
<gene>
    <name evidence="3" type="primary">yacG</name>
    <name evidence="5" type="ORF">C41B8_04561</name>
</gene>